<protein>
    <submittedName>
        <fullName evidence="1">Uncharacterized protein</fullName>
    </submittedName>
</protein>
<keyword evidence="2" id="KW-1185">Reference proteome</keyword>
<dbReference type="Proteomes" id="UP000092627">
    <property type="component" value="Unassembled WGS sequence"/>
</dbReference>
<organism evidence="1 2">
    <name type="scientific">Marinomonas aquimarina</name>
    <dbReference type="NCBI Taxonomy" id="295068"/>
    <lineage>
        <taxon>Bacteria</taxon>
        <taxon>Pseudomonadati</taxon>
        <taxon>Pseudomonadota</taxon>
        <taxon>Gammaproteobacteria</taxon>
        <taxon>Oceanospirillales</taxon>
        <taxon>Oceanospirillaceae</taxon>
        <taxon>Marinomonas</taxon>
    </lineage>
</organism>
<evidence type="ECO:0000313" key="1">
    <source>
        <dbReference type="EMBL" id="SBS29073.1"/>
    </source>
</evidence>
<dbReference type="EMBL" id="FLOC01000006">
    <property type="protein sequence ID" value="SBS29073.1"/>
    <property type="molecule type" value="Genomic_DNA"/>
</dbReference>
<dbReference type="AlphaFoldDB" id="A0A1A8T9D9"/>
<proteinExistence type="predicted"/>
<sequence>MNSLEDHKNPHHRYTMRLIGADAVEVRELRKPIELHGLAPQRPCILTILQPLQSPSLANLKNSKSYYSPNPPK</sequence>
<accession>A0A1A8T9D9</accession>
<gene>
    <name evidence="1" type="ORF">MAQ5080_01280</name>
</gene>
<name>A0A1A8T9D9_9GAMM</name>
<reference evidence="1 2" key="1">
    <citation type="submission" date="2016-06" db="EMBL/GenBank/DDBJ databases">
        <authorList>
            <person name="Kjaerup R.B."/>
            <person name="Dalgaard T.S."/>
            <person name="Juul-Madsen H.R."/>
        </authorList>
    </citation>
    <scope>NUCLEOTIDE SEQUENCE [LARGE SCALE GENOMIC DNA]</scope>
    <source>
        <strain evidence="1 2">CECT 5080</strain>
    </source>
</reference>
<evidence type="ECO:0000313" key="2">
    <source>
        <dbReference type="Proteomes" id="UP000092627"/>
    </source>
</evidence>